<evidence type="ECO:0000256" key="6">
    <source>
        <dbReference type="SAM" id="MobiDB-lite"/>
    </source>
</evidence>
<feature type="binding site" evidence="5">
    <location>
        <position position="349"/>
    </location>
    <ligand>
        <name>S-adenosyl-L-methionine</name>
        <dbReference type="ChEBI" id="CHEBI:59789"/>
    </ligand>
</feature>
<dbReference type="PANTHER" id="PTHR22807:SF34">
    <property type="entry name" value="TRNA (CYTOSINE(72)-C(5))-METHYLTRANSFERASE NSUN6"/>
    <property type="match status" value="1"/>
</dbReference>
<dbReference type="Proteomes" id="UP001162640">
    <property type="component" value="Unassembled WGS sequence"/>
</dbReference>
<dbReference type="InterPro" id="IPR049560">
    <property type="entry name" value="MeTrfase_RsmB-F_NOP2_cat"/>
</dbReference>
<evidence type="ECO:0000256" key="2">
    <source>
        <dbReference type="ARBA" id="ARBA00022679"/>
    </source>
</evidence>
<dbReference type="InterPro" id="IPR015947">
    <property type="entry name" value="PUA-like_sf"/>
</dbReference>
<evidence type="ECO:0000313" key="8">
    <source>
        <dbReference type="EMBL" id="GMH59468.1"/>
    </source>
</evidence>
<dbReference type="InterPro" id="IPR029063">
    <property type="entry name" value="SAM-dependent_MTases_sf"/>
</dbReference>
<dbReference type="PROSITE" id="PS51686">
    <property type="entry name" value="SAM_MT_RSMB_NOP"/>
    <property type="match status" value="1"/>
</dbReference>
<evidence type="ECO:0000256" key="5">
    <source>
        <dbReference type="PROSITE-ProRule" id="PRU01023"/>
    </source>
</evidence>
<dbReference type="GO" id="GO:0008173">
    <property type="term" value="F:RNA methyltransferase activity"/>
    <property type="evidence" value="ECO:0007669"/>
    <property type="project" value="InterPro"/>
</dbReference>
<gene>
    <name evidence="8" type="ORF">TL16_g02833</name>
</gene>
<feature type="active site" description="Nucleophile" evidence="5">
    <location>
        <position position="446"/>
    </location>
</feature>
<accession>A0A9W6ZYK4</accession>
<dbReference type="Gene3D" id="2.30.130.10">
    <property type="entry name" value="PUA domain"/>
    <property type="match status" value="1"/>
</dbReference>
<dbReference type="SUPFAM" id="SSF53335">
    <property type="entry name" value="S-adenosyl-L-methionine-dependent methyltransferases"/>
    <property type="match status" value="1"/>
</dbReference>
<dbReference type="PRINTS" id="PR02008">
    <property type="entry name" value="RCMTFAMILY"/>
</dbReference>
<comment type="caution">
    <text evidence="8">The sequence shown here is derived from an EMBL/GenBank/DDBJ whole genome shotgun (WGS) entry which is preliminary data.</text>
</comment>
<reference evidence="9" key="1">
    <citation type="journal article" date="2023" name="Commun. Biol.">
        <title>Genome analysis of Parmales, the sister group of diatoms, reveals the evolutionary specialization of diatoms from phago-mixotrophs to photoautotrophs.</title>
        <authorList>
            <person name="Ban H."/>
            <person name="Sato S."/>
            <person name="Yoshikawa S."/>
            <person name="Yamada K."/>
            <person name="Nakamura Y."/>
            <person name="Ichinomiya M."/>
            <person name="Sato N."/>
            <person name="Blanc-Mathieu R."/>
            <person name="Endo H."/>
            <person name="Kuwata A."/>
            <person name="Ogata H."/>
        </authorList>
    </citation>
    <scope>NUCLEOTIDE SEQUENCE [LARGE SCALE GENOMIC DNA]</scope>
</reference>
<feature type="binding site" evidence="5">
    <location>
        <position position="322"/>
    </location>
    <ligand>
        <name>S-adenosyl-L-methionine</name>
        <dbReference type="ChEBI" id="CHEBI:59789"/>
    </ligand>
</feature>
<dbReference type="InterPro" id="IPR023267">
    <property type="entry name" value="RCMT"/>
</dbReference>
<keyword evidence="1 5" id="KW-0489">Methyltransferase</keyword>
<evidence type="ECO:0000313" key="9">
    <source>
        <dbReference type="Proteomes" id="UP001162640"/>
    </source>
</evidence>
<keyword evidence="2 5" id="KW-0808">Transferase</keyword>
<dbReference type="InterPro" id="IPR036974">
    <property type="entry name" value="PUA_sf"/>
</dbReference>
<dbReference type="EMBL" id="BLQM01000072">
    <property type="protein sequence ID" value="GMH59468.1"/>
    <property type="molecule type" value="Genomic_DNA"/>
</dbReference>
<sequence>MSSPPVPTAKKLKTSINTSSTPSPPPPNPTSSKTVPKITPHSIDTYVVNLPSNLRQHLSNHFSDVEINRIQGCYKLAPTRTVFRQVTPCVTGQVPPSPATPDFTLLPVPESAVTALPQIPSVYLTSPPTTSTTPTPCPSFSTASSSLLTSPTIIVDRICAEAVLRGSTIFNPGILASNGDIVKGCEVYVWGDVTEPGGAGKTEGGKDKKNNRGCKIPHFQGDIIYLGIGCVEVSKQSDFFRLSTGTGVTMISLVTGSTPMSLNELDTTKWFCQNLPSLVPAYSLSQSITDSNALILDMCSAPGGKTSHIAGLSKGSLVFANDRSKKKMIRVRKLMKKQGFDNVKCISADATKLCSETENTNTEIKSLLSQHPPNPTTGLHTTLKTLPPSSFTHILLDPPCSALGLRPRLHIPDGDDVKQYSVYQRGFVDQAIKLLKPGGTLCYSTCTYNPEENEGVTAFILKKYKEMELVDVGVGLGKMGVEWEGLTEEDRRKVRRFDWCDEEEREDMAGSSIGFFVARFVKNK</sequence>
<dbReference type="GO" id="GO:0001510">
    <property type="term" value="P:RNA methylation"/>
    <property type="evidence" value="ECO:0007669"/>
    <property type="project" value="InterPro"/>
</dbReference>
<organism evidence="8 9">
    <name type="scientific">Triparma laevis f. inornata</name>
    <dbReference type="NCBI Taxonomy" id="1714386"/>
    <lineage>
        <taxon>Eukaryota</taxon>
        <taxon>Sar</taxon>
        <taxon>Stramenopiles</taxon>
        <taxon>Ochrophyta</taxon>
        <taxon>Bolidophyceae</taxon>
        <taxon>Parmales</taxon>
        <taxon>Triparmaceae</taxon>
        <taxon>Triparma</taxon>
    </lineage>
</organism>
<proteinExistence type="inferred from homology"/>
<comment type="similarity">
    <text evidence="5">Belongs to the class I-like SAM-binding methyltransferase superfamily. RsmB/NOP family.</text>
</comment>
<dbReference type="InterPro" id="IPR001678">
    <property type="entry name" value="MeTrfase_RsmB-F_NOP2_dom"/>
</dbReference>
<dbReference type="Pfam" id="PF01189">
    <property type="entry name" value="Methyltr_RsmB-F"/>
    <property type="match status" value="1"/>
</dbReference>
<dbReference type="AlphaFoldDB" id="A0A9W6ZYK4"/>
<feature type="binding site" evidence="5">
    <location>
        <position position="397"/>
    </location>
    <ligand>
        <name>S-adenosyl-L-methionine</name>
        <dbReference type="ChEBI" id="CHEBI:59789"/>
    </ligand>
</feature>
<keyword evidence="3 5" id="KW-0949">S-adenosyl-L-methionine</keyword>
<evidence type="ECO:0000256" key="3">
    <source>
        <dbReference type="ARBA" id="ARBA00022691"/>
    </source>
</evidence>
<feature type="binding site" evidence="5">
    <location>
        <begin position="299"/>
        <end position="305"/>
    </location>
    <ligand>
        <name>S-adenosyl-L-methionine</name>
        <dbReference type="ChEBI" id="CHEBI:59789"/>
    </ligand>
</feature>
<dbReference type="Gene3D" id="3.40.50.150">
    <property type="entry name" value="Vaccinia Virus protein VP39"/>
    <property type="match status" value="1"/>
</dbReference>
<keyword evidence="4 5" id="KW-0694">RNA-binding</keyword>
<dbReference type="PANTHER" id="PTHR22807">
    <property type="entry name" value="NOP2 YEAST -RELATED NOL1/NOP2/FMU SUN DOMAIN-CONTAINING"/>
    <property type="match status" value="1"/>
</dbReference>
<evidence type="ECO:0000256" key="4">
    <source>
        <dbReference type="ARBA" id="ARBA00022884"/>
    </source>
</evidence>
<dbReference type="SUPFAM" id="SSF88697">
    <property type="entry name" value="PUA domain-like"/>
    <property type="match status" value="1"/>
</dbReference>
<evidence type="ECO:0000259" key="7">
    <source>
        <dbReference type="PROSITE" id="PS51686"/>
    </source>
</evidence>
<feature type="domain" description="SAM-dependent MTase RsmB/NOP-type" evidence="7">
    <location>
        <begin position="199"/>
        <end position="523"/>
    </location>
</feature>
<evidence type="ECO:0000256" key="1">
    <source>
        <dbReference type="ARBA" id="ARBA00022603"/>
    </source>
</evidence>
<name>A0A9W6ZYK4_9STRA</name>
<feature type="region of interest" description="Disordered" evidence="6">
    <location>
        <begin position="1"/>
        <end position="38"/>
    </location>
</feature>
<dbReference type="PROSITE" id="PS50890">
    <property type="entry name" value="PUA"/>
    <property type="match status" value="1"/>
</dbReference>
<dbReference type="GO" id="GO:0003723">
    <property type="term" value="F:RNA binding"/>
    <property type="evidence" value="ECO:0007669"/>
    <property type="project" value="UniProtKB-UniRule"/>
</dbReference>
<protein>
    <recommendedName>
        <fullName evidence="7">SAM-dependent MTase RsmB/NOP-type domain-containing protein</fullName>
    </recommendedName>
</protein>